<evidence type="ECO:0000313" key="3">
    <source>
        <dbReference type="Proteomes" id="UP000828251"/>
    </source>
</evidence>
<accession>A0A9D4A8G9</accession>
<dbReference type="GO" id="GO:0003676">
    <property type="term" value="F:nucleic acid binding"/>
    <property type="evidence" value="ECO:0007669"/>
    <property type="project" value="InterPro"/>
</dbReference>
<name>A0A9D4A8G9_9ROSI</name>
<dbReference type="Proteomes" id="UP000828251">
    <property type="component" value="Unassembled WGS sequence"/>
</dbReference>
<keyword evidence="3" id="KW-1185">Reference proteome</keyword>
<reference evidence="2 3" key="1">
    <citation type="journal article" date="2021" name="Plant Biotechnol. J.">
        <title>Multi-omics assisted identification of the key and species-specific regulatory components of drought-tolerant mechanisms in Gossypium stocksii.</title>
        <authorList>
            <person name="Yu D."/>
            <person name="Ke L."/>
            <person name="Zhang D."/>
            <person name="Wu Y."/>
            <person name="Sun Y."/>
            <person name="Mei J."/>
            <person name="Sun J."/>
            <person name="Sun Y."/>
        </authorList>
    </citation>
    <scope>NUCLEOTIDE SEQUENCE [LARGE SCALE GENOMIC DNA]</scope>
    <source>
        <strain evidence="3">cv. E1</strain>
        <tissue evidence="2">Leaf</tissue>
    </source>
</reference>
<protein>
    <recommendedName>
        <fullName evidence="1">RNase H type-1 domain-containing protein</fullName>
    </recommendedName>
</protein>
<dbReference type="InterPro" id="IPR012337">
    <property type="entry name" value="RNaseH-like_sf"/>
</dbReference>
<organism evidence="2 3">
    <name type="scientific">Gossypium stocksii</name>
    <dbReference type="NCBI Taxonomy" id="47602"/>
    <lineage>
        <taxon>Eukaryota</taxon>
        <taxon>Viridiplantae</taxon>
        <taxon>Streptophyta</taxon>
        <taxon>Embryophyta</taxon>
        <taxon>Tracheophyta</taxon>
        <taxon>Spermatophyta</taxon>
        <taxon>Magnoliopsida</taxon>
        <taxon>eudicotyledons</taxon>
        <taxon>Gunneridae</taxon>
        <taxon>Pentapetalae</taxon>
        <taxon>rosids</taxon>
        <taxon>malvids</taxon>
        <taxon>Malvales</taxon>
        <taxon>Malvaceae</taxon>
        <taxon>Malvoideae</taxon>
        <taxon>Gossypium</taxon>
    </lineage>
</organism>
<sequence>MHSGITSIPPPHAASRLDRVIWARSSSGAFSVCSAYWTLKEASWNPKNEGWKPIWKYASPQLIPTSSSDDTWVCLSIDGAVPRDSGNAAAGGVVRDLDGNWIVDFNRVLGLCTPFEAEVWGILDGILILLNKGYMRATIMTDNLEVAQVLTDLNLEDFGISVLRRSQHIMKAEGSWRIKHIPRCQNLVANCLAKLSLSWKSSLQILNGAPKEIIDLLRNDITNGCCM</sequence>
<dbReference type="AlphaFoldDB" id="A0A9D4A8G9"/>
<dbReference type="EMBL" id="JAIQCV010000005">
    <property type="protein sequence ID" value="KAH1097100.1"/>
    <property type="molecule type" value="Genomic_DNA"/>
</dbReference>
<dbReference type="InterPro" id="IPR036397">
    <property type="entry name" value="RNaseH_sf"/>
</dbReference>
<dbReference type="InterPro" id="IPR002156">
    <property type="entry name" value="RNaseH_domain"/>
</dbReference>
<dbReference type="PANTHER" id="PTHR47723:SF19">
    <property type="entry name" value="POLYNUCLEOTIDYL TRANSFERASE, RIBONUCLEASE H-LIKE SUPERFAMILY PROTEIN"/>
    <property type="match status" value="1"/>
</dbReference>
<feature type="domain" description="RNase H type-1" evidence="1">
    <location>
        <begin position="77"/>
        <end position="195"/>
    </location>
</feature>
<dbReference type="Pfam" id="PF13456">
    <property type="entry name" value="RVT_3"/>
    <property type="match status" value="1"/>
</dbReference>
<dbReference type="Gene3D" id="3.30.420.10">
    <property type="entry name" value="Ribonuclease H-like superfamily/Ribonuclease H"/>
    <property type="match status" value="1"/>
</dbReference>
<evidence type="ECO:0000259" key="1">
    <source>
        <dbReference type="Pfam" id="PF13456"/>
    </source>
</evidence>
<gene>
    <name evidence="2" type="ORF">J1N35_014021</name>
</gene>
<comment type="caution">
    <text evidence="2">The sequence shown here is derived from an EMBL/GenBank/DDBJ whole genome shotgun (WGS) entry which is preliminary data.</text>
</comment>
<dbReference type="GO" id="GO:0004523">
    <property type="term" value="F:RNA-DNA hybrid ribonuclease activity"/>
    <property type="evidence" value="ECO:0007669"/>
    <property type="project" value="InterPro"/>
</dbReference>
<dbReference type="InterPro" id="IPR044730">
    <property type="entry name" value="RNase_H-like_dom_plant"/>
</dbReference>
<proteinExistence type="predicted"/>
<dbReference type="OrthoDB" id="597234at2759"/>
<dbReference type="PANTHER" id="PTHR47723">
    <property type="entry name" value="OS05G0353850 PROTEIN"/>
    <property type="match status" value="1"/>
</dbReference>
<evidence type="ECO:0000313" key="2">
    <source>
        <dbReference type="EMBL" id="KAH1097100.1"/>
    </source>
</evidence>
<dbReference type="InterPro" id="IPR053151">
    <property type="entry name" value="RNase_H-like"/>
</dbReference>
<dbReference type="SUPFAM" id="SSF53098">
    <property type="entry name" value="Ribonuclease H-like"/>
    <property type="match status" value="1"/>
</dbReference>
<dbReference type="CDD" id="cd06222">
    <property type="entry name" value="RNase_H_like"/>
    <property type="match status" value="1"/>
</dbReference>